<dbReference type="Gene3D" id="3.40.50.1820">
    <property type="entry name" value="alpha/beta hydrolase"/>
    <property type="match status" value="1"/>
</dbReference>
<dbReference type="RefSeq" id="WP_138952257.1">
    <property type="nucleotide sequence ID" value="NZ_CP040749.1"/>
</dbReference>
<dbReference type="OrthoDB" id="9801217at2"/>
<reference evidence="2 3" key="1">
    <citation type="submission" date="2019-05" db="EMBL/GenBank/DDBJ databases">
        <title>Algicella ahnfeltiae gen. nov., sp. nov., a novel marine bacterium of the family Flavobacteriaceae isolated from a red alga.</title>
        <authorList>
            <person name="Nedashkovskaya O.I."/>
            <person name="Kukhlevskiy A.D."/>
            <person name="Kim S.-G."/>
            <person name="Zhukova N.V."/>
            <person name="Mikhailov V.V."/>
        </authorList>
    </citation>
    <scope>NUCLEOTIDE SEQUENCE [LARGE SCALE GENOMIC DNA]</scope>
    <source>
        <strain evidence="2 3">10Alg115</strain>
    </source>
</reference>
<dbReference type="KEGG" id="fbe:FF125_21580"/>
<proteinExistence type="predicted"/>
<dbReference type="AlphaFoldDB" id="A0A5B7TX07"/>
<keyword evidence="2" id="KW-0378">Hydrolase</keyword>
<keyword evidence="3" id="KW-1185">Reference proteome</keyword>
<dbReference type="SUPFAM" id="SSF53474">
    <property type="entry name" value="alpha/beta-Hydrolases"/>
    <property type="match status" value="1"/>
</dbReference>
<dbReference type="InterPro" id="IPR022742">
    <property type="entry name" value="Hydrolase_4"/>
</dbReference>
<evidence type="ECO:0000313" key="2">
    <source>
        <dbReference type="EMBL" id="QCX40910.1"/>
    </source>
</evidence>
<gene>
    <name evidence="2" type="ORF">FF125_21580</name>
</gene>
<evidence type="ECO:0000259" key="1">
    <source>
        <dbReference type="Pfam" id="PF12146"/>
    </source>
</evidence>
<protein>
    <submittedName>
        <fullName evidence="2">Alpha/beta hydrolase</fullName>
    </submittedName>
</protein>
<dbReference type="EMBL" id="CP040749">
    <property type="protein sequence ID" value="QCX40910.1"/>
    <property type="molecule type" value="Genomic_DNA"/>
</dbReference>
<organism evidence="2 3">
    <name type="scientific">Aureibaculum algae</name>
    <dbReference type="NCBI Taxonomy" id="2584122"/>
    <lineage>
        <taxon>Bacteria</taxon>
        <taxon>Pseudomonadati</taxon>
        <taxon>Bacteroidota</taxon>
        <taxon>Flavobacteriia</taxon>
        <taxon>Flavobacteriales</taxon>
        <taxon>Flavobacteriaceae</taxon>
        <taxon>Aureibaculum</taxon>
    </lineage>
</organism>
<dbReference type="GO" id="GO:0016787">
    <property type="term" value="F:hydrolase activity"/>
    <property type="evidence" value="ECO:0007669"/>
    <property type="project" value="UniProtKB-KW"/>
</dbReference>
<feature type="domain" description="Serine aminopeptidase S33" evidence="1">
    <location>
        <begin position="45"/>
        <end position="248"/>
    </location>
</feature>
<dbReference type="PANTHER" id="PTHR11614">
    <property type="entry name" value="PHOSPHOLIPASE-RELATED"/>
    <property type="match status" value="1"/>
</dbReference>
<evidence type="ECO:0000313" key="3">
    <source>
        <dbReference type="Proteomes" id="UP000306229"/>
    </source>
</evidence>
<name>A0A5B7TX07_9FLAO</name>
<accession>A0A5B7TX07</accession>
<dbReference type="Pfam" id="PF12146">
    <property type="entry name" value="Hydrolase_4"/>
    <property type="match status" value="1"/>
</dbReference>
<dbReference type="Proteomes" id="UP000306229">
    <property type="component" value="Chromosome"/>
</dbReference>
<sequence length="317" mass="36481">MEDKNYIPDVLGANFKKLTLPLSDDYEGKAVATLIRHKTDKPSLKAILYIHGFNDYFFQKEMAIRFNQQGYNFYALDLRKYGRSYLPHQKLNNVRSLCEYDEEIAIALQIIQSENNTHVILMGHSTGGLIISDYAKRHPKSDLFHGIICNSPFYDFNLSTIERKIGVPILSIIANYFPDKPIKSGLSKLYGLSLHKDHHGEWNYSLAWKPLIIPTVNLSFIRAIHKAQKSIKNNFVIDVPILVMHSDKSVFEHLWSDNFKHGDAVLNVNHISKIAHKIKGNVTVCKIKNAMHDLFLSEKSVREDAYEKMFEWIGSNF</sequence>
<dbReference type="InterPro" id="IPR051044">
    <property type="entry name" value="MAG_DAG_Lipase"/>
</dbReference>
<dbReference type="InterPro" id="IPR029058">
    <property type="entry name" value="AB_hydrolase_fold"/>
</dbReference>